<dbReference type="AlphaFoldDB" id="L1IB47"/>
<dbReference type="EMBL" id="JH993148">
    <property type="protein sequence ID" value="EKX33282.1"/>
    <property type="molecule type" value="Genomic_DNA"/>
</dbReference>
<dbReference type="RefSeq" id="XP_005820262.1">
    <property type="nucleotide sequence ID" value="XM_005820205.1"/>
</dbReference>
<dbReference type="HOGENOM" id="CLU_1597573_0_0_1"/>
<sequence>MESYDKNISEIPFALTILEPSDVLHGFPEDAKSSEAFADIVFADQDEMSSNEEWSCNTMFKTASSKETMGSSPLDECFLHSIANRKRCRNWTDTDRAKHSIYCKGKSRLSKEEKYHIIKMWESKDDSSSLQLTQSQIAKLFDKSRSAISKILSPKNVEKIKLEYEAS</sequence>
<dbReference type="KEGG" id="gtt:GUITHDRAFT_120547"/>
<gene>
    <name evidence="1" type="ORF">GUITHDRAFT_120547</name>
</gene>
<evidence type="ECO:0000313" key="1">
    <source>
        <dbReference type="EMBL" id="EKX33282.1"/>
    </source>
</evidence>
<organism evidence="1">
    <name type="scientific">Guillardia theta (strain CCMP2712)</name>
    <name type="common">Cryptophyte</name>
    <dbReference type="NCBI Taxonomy" id="905079"/>
    <lineage>
        <taxon>Eukaryota</taxon>
        <taxon>Cryptophyceae</taxon>
        <taxon>Pyrenomonadales</taxon>
        <taxon>Geminigeraceae</taxon>
        <taxon>Guillardia</taxon>
    </lineage>
</organism>
<keyword evidence="3" id="KW-1185">Reference proteome</keyword>
<reference evidence="3" key="2">
    <citation type="submission" date="2012-11" db="EMBL/GenBank/DDBJ databases">
        <authorList>
            <person name="Kuo A."/>
            <person name="Curtis B.A."/>
            <person name="Tanifuji G."/>
            <person name="Burki F."/>
            <person name="Gruber A."/>
            <person name="Irimia M."/>
            <person name="Maruyama S."/>
            <person name="Arias M.C."/>
            <person name="Ball S.G."/>
            <person name="Gile G.H."/>
            <person name="Hirakawa Y."/>
            <person name="Hopkins J.F."/>
            <person name="Rensing S.A."/>
            <person name="Schmutz J."/>
            <person name="Symeonidi A."/>
            <person name="Elias M."/>
            <person name="Eveleigh R.J."/>
            <person name="Herman E.K."/>
            <person name="Klute M.J."/>
            <person name="Nakayama T."/>
            <person name="Obornik M."/>
            <person name="Reyes-Prieto A."/>
            <person name="Armbrust E.V."/>
            <person name="Aves S.J."/>
            <person name="Beiko R.G."/>
            <person name="Coutinho P."/>
            <person name="Dacks J.B."/>
            <person name="Durnford D.G."/>
            <person name="Fast N.M."/>
            <person name="Green B.R."/>
            <person name="Grisdale C."/>
            <person name="Hempe F."/>
            <person name="Henrissat B."/>
            <person name="Hoppner M.P."/>
            <person name="Ishida K.-I."/>
            <person name="Kim E."/>
            <person name="Koreny L."/>
            <person name="Kroth P.G."/>
            <person name="Liu Y."/>
            <person name="Malik S.-B."/>
            <person name="Maier U.G."/>
            <person name="McRose D."/>
            <person name="Mock T."/>
            <person name="Neilson J.A."/>
            <person name="Onodera N.T."/>
            <person name="Poole A.M."/>
            <person name="Pritham E.J."/>
            <person name="Richards T.A."/>
            <person name="Rocap G."/>
            <person name="Roy S.W."/>
            <person name="Sarai C."/>
            <person name="Schaack S."/>
            <person name="Shirato S."/>
            <person name="Slamovits C.H."/>
            <person name="Spencer D.F."/>
            <person name="Suzuki S."/>
            <person name="Worden A.Z."/>
            <person name="Zauner S."/>
            <person name="Barry K."/>
            <person name="Bell C."/>
            <person name="Bharti A.K."/>
            <person name="Crow J.A."/>
            <person name="Grimwood J."/>
            <person name="Kramer R."/>
            <person name="Lindquist E."/>
            <person name="Lucas S."/>
            <person name="Salamov A."/>
            <person name="McFadden G.I."/>
            <person name="Lane C.E."/>
            <person name="Keeling P.J."/>
            <person name="Gray M.W."/>
            <person name="Grigoriev I.V."/>
            <person name="Archibald J.M."/>
        </authorList>
    </citation>
    <scope>NUCLEOTIDE SEQUENCE</scope>
    <source>
        <strain evidence="3">CCMP2712</strain>
    </source>
</reference>
<evidence type="ECO:0000313" key="2">
    <source>
        <dbReference type="EnsemblProtists" id="EKX33282"/>
    </source>
</evidence>
<dbReference type="Gene3D" id="1.10.10.60">
    <property type="entry name" value="Homeodomain-like"/>
    <property type="match status" value="1"/>
</dbReference>
<accession>L1IB47</accession>
<reference evidence="1 3" key="1">
    <citation type="journal article" date="2012" name="Nature">
        <title>Algal genomes reveal evolutionary mosaicism and the fate of nucleomorphs.</title>
        <authorList>
            <consortium name="DOE Joint Genome Institute"/>
            <person name="Curtis B.A."/>
            <person name="Tanifuji G."/>
            <person name="Burki F."/>
            <person name="Gruber A."/>
            <person name="Irimia M."/>
            <person name="Maruyama S."/>
            <person name="Arias M.C."/>
            <person name="Ball S.G."/>
            <person name="Gile G.H."/>
            <person name="Hirakawa Y."/>
            <person name="Hopkins J.F."/>
            <person name="Kuo A."/>
            <person name="Rensing S.A."/>
            <person name="Schmutz J."/>
            <person name="Symeonidi A."/>
            <person name="Elias M."/>
            <person name="Eveleigh R.J."/>
            <person name="Herman E.K."/>
            <person name="Klute M.J."/>
            <person name="Nakayama T."/>
            <person name="Obornik M."/>
            <person name="Reyes-Prieto A."/>
            <person name="Armbrust E.V."/>
            <person name="Aves S.J."/>
            <person name="Beiko R.G."/>
            <person name="Coutinho P."/>
            <person name="Dacks J.B."/>
            <person name="Durnford D.G."/>
            <person name="Fast N.M."/>
            <person name="Green B.R."/>
            <person name="Grisdale C.J."/>
            <person name="Hempel F."/>
            <person name="Henrissat B."/>
            <person name="Hoppner M.P."/>
            <person name="Ishida K."/>
            <person name="Kim E."/>
            <person name="Koreny L."/>
            <person name="Kroth P.G."/>
            <person name="Liu Y."/>
            <person name="Malik S.B."/>
            <person name="Maier U.G."/>
            <person name="McRose D."/>
            <person name="Mock T."/>
            <person name="Neilson J.A."/>
            <person name="Onodera N.T."/>
            <person name="Poole A.M."/>
            <person name="Pritham E.J."/>
            <person name="Richards T.A."/>
            <person name="Rocap G."/>
            <person name="Roy S.W."/>
            <person name="Sarai C."/>
            <person name="Schaack S."/>
            <person name="Shirato S."/>
            <person name="Slamovits C.H."/>
            <person name="Spencer D.F."/>
            <person name="Suzuki S."/>
            <person name="Worden A.Z."/>
            <person name="Zauner S."/>
            <person name="Barry K."/>
            <person name="Bell C."/>
            <person name="Bharti A.K."/>
            <person name="Crow J.A."/>
            <person name="Grimwood J."/>
            <person name="Kramer R."/>
            <person name="Lindquist E."/>
            <person name="Lucas S."/>
            <person name="Salamov A."/>
            <person name="McFadden G.I."/>
            <person name="Lane C.E."/>
            <person name="Keeling P.J."/>
            <person name="Gray M.W."/>
            <person name="Grigoriev I.V."/>
            <person name="Archibald J.M."/>
        </authorList>
    </citation>
    <scope>NUCLEOTIDE SEQUENCE</scope>
    <source>
        <strain evidence="1 3">CCMP2712</strain>
    </source>
</reference>
<dbReference type="GeneID" id="17290007"/>
<dbReference type="Proteomes" id="UP000011087">
    <property type="component" value="Unassembled WGS sequence"/>
</dbReference>
<protein>
    <submittedName>
        <fullName evidence="1 2">Uncharacterized protein</fullName>
    </submittedName>
</protein>
<dbReference type="EnsemblProtists" id="EKX33282">
    <property type="protein sequence ID" value="EKX33282"/>
    <property type="gene ID" value="GUITHDRAFT_120547"/>
</dbReference>
<dbReference type="PaxDb" id="55529-EKX33282"/>
<evidence type="ECO:0000313" key="3">
    <source>
        <dbReference type="Proteomes" id="UP000011087"/>
    </source>
</evidence>
<name>L1IB47_GUITC</name>
<proteinExistence type="predicted"/>
<reference evidence="2" key="3">
    <citation type="submission" date="2015-06" db="UniProtKB">
        <authorList>
            <consortium name="EnsemblProtists"/>
        </authorList>
    </citation>
    <scope>IDENTIFICATION</scope>
</reference>